<gene>
    <name evidence="1" type="ORF">GCM10022267_30600</name>
</gene>
<dbReference type="Pfam" id="PF13376">
    <property type="entry name" value="OmdA"/>
    <property type="match status" value="1"/>
</dbReference>
<organism evidence="1 2">
    <name type="scientific">Lentzea roselyniae</name>
    <dbReference type="NCBI Taxonomy" id="531940"/>
    <lineage>
        <taxon>Bacteria</taxon>
        <taxon>Bacillati</taxon>
        <taxon>Actinomycetota</taxon>
        <taxon>Actinomycetes</taxon>
        <taxon>Pseudonocardiales</taxon>
        <taxon>Pseudonocardiaceae</taxon>
        <taxon>Lentzea</taxon>
    </lineage>
</organism>
<protein>
    <submittedName>
        <fullName evidence="1">YdeI/OmpD-associated family protein</fullName>
    </submittedName>
</protein>
<accession>A0ABP7AW42</accession>
<evidence type="ECO:0000313" key="2">
    <source>
        <dbReference type="Proteomes" id="UP001500711"/>
    </source>
</evidence>
<proteinExistence type="predicted"/>
<name>A0ABP7AW42_9PSEU</name>
<evidence type="ECO:0000313" key="1">
    <source>
        <dbReference type="EMBL" id="GAA3641980.1"/>
    </source>
</evidence>
<dbReference type="Proteomes" id="UP001500711">
    <property type="component" value="Unassembled WGS sequence"/>
</dbReference>
<comment type="caution">
    <text evidence="1">The sequence shown here is derived from an EMBL/GenBank/DDBJ whole genome shotgun (WGS) entry which is preliminary data.</text>
</comment>
<sequence>MNTFLAATADDWRSWLAQHSGSEKEVWLLIHHKDSPVRTIRYAEAIEHALCFGWIDSHHRKQDHTSSALRFSPRRSGSGWSAVNRERAARMIAAGLMTPRGQALVDHARATGTWEIQAPGDLDAAFAGNPVARENFDAFPPSSRRLILEWVAQARRPETRQRRITETVELAAVNVRAHHPAARHG</sequence>
<keyword evidence="2" id="KW-1185">Reference proteome</keyword>
<reference evidence="2" key="1">
    <citation type="journal article" date="2019" name="Int. J. Syst. Evol. Microbiol.">
        <title>The Global Catalogue of Microorganisms (GCM) 10K type strain sequencing project: providing services to taxonomists for standard genome sequencing and annotation.</title>
        <authorList>
            <consortium name="The Broad Institute Genomics Platform"/>
            <consortium name="The Broad Institute Genome Sequencing Center for Infectious Disease"/>
            <person name="Wu L."/>
            <person name="Ma J."/>
        </authorList>
    </citation>
    <scope>NUCLEOTIDE SEQUENCE [LARGE SCALE GENOMIC DNA]</scope>
    <source>
        <strain evidence="2">JCM 17494</strain>
    </source>
</reference>
<dbReference type="EMBL" id="BAABBE010000007">
    <property type="protein sequence ID" value="GAA3641980.1"/>
    <property type="molecule type" value="Genomic_DNA"/>
</dbReference>
<dbReference type="RefSeq" id="WP_346130506.1">
    <property type="nucleotide sequence ID" value="NZ_BAABBE010000007.1"/>
</dbReference>